<dbReference type="EMBL" id="CP022714">
    <property type="protein sequence ID" value="ASU14105.1"/>
    <property type="molecule type" value="Genomic_DNA"/>
</dbReference>
<protein>
    <submittedName>
        <fullName evidence="2">Uncharacterized protein</fullName>
    </submittedName>
</protein>
<keyword evidence="1" id="KW-0472">Membrane</keyword>
<name>A0A223M9A5_MESHO</name>
<reference evidence="2 3" key="1">
    <citation type="submission" date="2017-08" db="EMBL/GenBank/DDBJ databases">
        <title>The complete genome sequence of a Mycoplasma hyopneumoniae isolate in Korea.</title>
        <authorList>
            <person name="Han J."/>
            <person name="Lee N."/>
        </authorList>
    </citation>
    <scope>NUCLEOTIDE SEQUENCE [LARGE SCALE GENOMIC DNA]</scope>
    <source>
        <strain evidence="2 3">KM014</strain>
    </source>
</reference>
<evidence type="ECO:0000313" key="2">
    <source>
        <dbReference type="EMBL" id="ASU14105.1"/>
    </source>
</evidence>
<dbReference type="Proteomes" id="UP000215452">
    <property type="component" value="Chromosome"/>
</dbReference>
<accession>A0A223M9A5</accession>
<sequence length="273" mass="30685">MQNLKRNLKKISLFFGIFGSLCTILTTTTTTISIRNENANGFYSGKENIKNASSIASTIFSSALDPFKSLSSFALAQKYVDDKYLKIEQDNYAGEISLLGAKSIVYFGGLFWEDKVAWASNLTVKHQKKVSPYYITSKPKYIEATLKTWTSGLGSPSFEVGGEVKYNGNFRSNLGIKIGIDYGTRELFITKSVQNLPQAKITYAGTGWRYKVTSYGQYGVGAIETEDEFLVFNTENSMITTRRKRKPKTSFPDILGRYIEEKYGHLPEEDDNN</sequence>
<evidence type="ECO:0000313" key="3">
    <source>
        <dbReference type="Proteomes" id="UP000215452"/>
    </source>
</evidence>
<keyword evidence="1" id="KW-1133">Transmembrane helix</keyword>
<organism evidence="2 3">
    <name type="scientific">Mesomycoplasma hyopneumoniae</name>
    <name type="common">Mycoplasma hyopneumoniae</name>
    <dbReference type="NCBI Taxonomy" id="2099"/>
    <lineage>
        <taxon>Bacteria</taxon>
        <taxon>Bacillati</taxon>
        <taxon>Mycoplasmatota</taxon>
        <taxon>Mycoplasmoidales</taxon>
        <taxon>Metamycoplasmataceae</taxon>
        <taxon>Mesomycoplasma</taxon>
    </lineage>
</organism>
<feature type="transmembrane region" description="Helical" evidence="1">
    <location>
        <begin position="12"/>
        <end position="34"/>
    </location>
</feature>
<dbReference type="AlphaFoldDB" id="A0A223M9A5"/>
<evidence type="ECO:0000256" key="1">
    <source>
        <dbReference type="SAM" id="Phobius"/>
    </source>
</evidence>
<keyword evidence="1" id="KW-0812">Transmembrane</keyword>
<gene>
    <name evidence="2" type="ORF">CIB43_00194</name>
</gene>
<proteinExistence type="predicted"/>